<evidence type="ECO:0000256" key="1">
    <source>
        <dbReference type="SAM" id="SignalP"/>
    </source>
</evidence>
<name>A0A1M7C4A5_9FLAO</name>
<sequence>MKKFLLIAAVAVLGINANAQETKFGVKAGYSLSTLKMKADGHSETSDPMHTFYVGGLVEHKFGDKFGIQGEVLYSPLGGKVDETGAFEGDFEGNARVKAKTTFGTLLIPVSAKYFITENLAVSAGASFGIILTAKAKYEVTGGAQIPEEMATEFGIGDKVDVKDQTNTLNIAPFVGAEYSLENGLFFDARYNYGVSNLAKHADGDGKLTNSFLQVGVGFKFGGN</sequence>
<feature type="chain" id="PRO_5012206850" evidence="1">
    <location>
        <begin position="20"/>
        <end position="224"/>
    </location>
</feature>
<protein>
    <submittedName>
        <fullName evidence="3">Outer membrane protein beta-barrel domain-containing protein</fullName>
    </submittedName>
</protein>
<accession>A0A1M7C4A5</accession>
<dbReference type="InterPro" id="IPR025665">
    <property type="entry name" value="Beta-barrel_OMP_2"/>
</dbReference>
<dbReference type="Proteomes" id="UP000184069">
    <property type="component" value="Unassembled WGS sequence"/>
</dbReference>
<evidence type="ECO:0000313" key="3">
    <source>
        <dbReference type="EMBL" id="SHL62050.1"/>
    </source>
</evidence>
<dbReference type="SUPFAM" id="SSF56925">
    <property type="entry name" value="OMPA-like"/>
    <property type="match status" value="1"/>
</dbReference>
<proteinExistence type="predicted"/>
<dbReference type="Gene3D" id="2.40.160.20">
    <property type="match status" value="1"/>
</dbReference>
<dbReference type="STRING" id="1423959.SAMN05444407_10581"/>
<keyword evidence="1" id="KW-0732">Signal</keyword>
<evidence type="ECO:0000259" key="2">
    <source>
        <dbReference type="Pfam" id="PF13568"/>
    </source>
</evidence>
<dbReference type="RefSeq" id="WP_073300300.1">
    <property type="nucleotide sequence ID" value="NZ_FRBM01000005.1"/>
</dbReference>
<dbReference type="InterPro" id="IPR011250">
    <property type="entry name" value="OMP/PagP_B-barrel"/>
</dbReference>
<feature type="signal peptide" evidence="1">
    <location>
        <begin position="1"/>
        <end position="19"/>
    </location>
</feature>
<gene>
    <name evidence="3" type="ORF">SAMN05444407_10581</name>
</gene>
<dbReference type="AlphaFoldDB" id="A0A1M7C4A5"/>
<reference evidence="3 4" key="1">
    <citation type="submission" date="2016-11" db="EMBL/GenBank/DDBJ databases">
        <authorList>
            <person name="Jaros S."/>
            <person name="Januszkiewicz K."/>
            <person name="Wedrychowicz H."/>
        </authorList>
    </citation>
    <scope>NUCLEOTIDE SEQUENCE [LARGE SCALE GENOMIC DNA]</scope>
    <source>
        <strain evidence="3 4">DSM 27621</strain>
    </source>
</reference>
<dbReference type="EMBL" id="FRBM01000005">
    <property type="protein sequence ID" value="SHL62050.1"/>
    <property type="molecule type" value="Genomic_DNA"/>
</dbReference>
<organism evidence="3 4">
    <name type="scientific">Chryseobacterium contaminans</name>
    <dbReference type="NCBI Taxonomy" id="1423959"/>
    <lineage>
        <taxon>Bacteria</taxon>
        <taxon>Pseudomonadati</taxon>
        <taxon>Bacteroidota</taxon>
        <taxon>Flavobacteriia</taxon>
        <taxon>Flavobacteriales</taxon>
        <taxon>Weeksellaceae</taxon>
        <taxon>Chryseobacterium group</taxon>
        <taxon>Chryseobacterium</taxon>
    </lineage>
</organism>
<feature type="domain" description="Outer membrane protein beta-barrel" evidence="2">
    <location>
        <begin position="19"/>
        <end position="198"/>
    </location>
</feature>
<evidence type="ECO:0000313" key="4">
    <source>
        <dbReference type="Proteomes" id="UP000184069"/>
    </source>
</evidence>
<dbReference type="Pfam" id="PF13568">
    <property type="entry name" value="OMP_b-brl_2"/>
    <property type="match status" value="1"/>
</dbReference>